<sequence length="146" mass="17077">MFRKEVERLHLGSIEREMEDIRCNSRTTTVLFGIVTFLLQLEPNINGNNLMTIAATTKEDNTRSELAKHAEPPNHRRNHNRQPITPKQQEPDRRKKHPCSKARHVTTPKPPTELRNTPKTFKLRRTNTPTVNHVGKNRRQEQLLNH</sequence>
<feature type="compositionally biased region" description="Basic and acidic residues" evidence="1">
    <location>
        <begin position="57"/>
        <end position="74"/>
    </location>
</feature>
<name>A0A2K3LG52_TRIPR</name>
<dbReference type="AlphaFoldDB" id="A0A2K3LG52"/>
<protein>
    <submittedName>
        <fullName evidence="2">Uncharacterized protein</fullName>
    </submittedName>
</protein>
<organism evidence="2 3">
    <name type="scientific">Trifolium pratense</name>
    <name type="common">Red clover</name>
    <dbReference type="NCBI Taxonomy" id="57577"/>
    <lineage>
        <taxon>Eukaryota</taxon>
        <taxon>Viridiplantae</taxon>
        <taxon>Streptophyta</taxon>
        <taxon>Embryophyta</taxon>
        <taxon>Tracheophyta</taxon>
        <taxon>Spermatophyta</taxon>
        <taxon>Magnoliopsida</taxon>
        <taxon>eudicotyledons</taxon>
        <taxon>Gunneridae</taxon>
        <taxon>Pentapetalae</taxon>
        <taxon>rosids</taxon>
        <taxon>fabids</taxon>
        <taxon>Fabales</taxon>
        <taxon>Fabaceae</taxon>
        <taxon>Papilionoideae</taxon>
        <taxon>50 kb inversion clade</taxon>
        <taxon>NPAAA clade</taxon>
        <taxon>Hologalegina</taxon>
        <taxon>IRL clade</taxon>
        <taxon>Trifolieae</taxon>
        <taxon>Trifolium</taxon>
    </lineage>
</organism>
<dbReference type="EMBL" id="ASHM01032475">
    <property type="protein sequence ID" value="PNX77507.1"/>
    <property type="molecule type" value="Genomic_DNA"/>
</dbReference>
<reference evidence="2 3" key="2">
    <citation type="journal article" date="2017" name="Front. Plant Sci.">
        <title>Gene Classification and Mining of Molecular Markers Useful in Red Clover (Trifolium pratense) Breeding.</title>
        <authorList>
            <person name="Istvanek J."/>
            <person name="Dluhosova J."/>
            <person name="Dluhos P."/>
            <person name="Patkova L."/>
            <person name="Nedelnik J."/>
            <person name="Repkova J."/>
        </authorList>
    </citation>
    <scope>NUCLEOTIDE SEQUENCE [LARGE SCALE GENOMIC DNA]</scope>
    <source>
        <strain evidence="3">cv. Tatra</strain>
        <tissue evidence="2">Young leaves</tissue>
    </source>
</reference>
<evidence type="ECO:0000313" key="3">
    <source>
        <dbReference type="Proteomes" id="UP000236291"/>
    </source>
</evidence>
<evidence type="ECO:0000313" key="2">
    <source>
        <dbReference type="EMBL" id="PNX77507.1"/>
    </source>
</evidence>
<comment type="caution">
    <text evidence="2">The sequence shown here is derived from an EMBL/GenBank/DDBJ whole genome shotgun (WGS) entry which is preliminary data.</text>
</comment>
<reference evidence="2 3" key="1">
    <citation type="journal article" date="2014" name="Am. J. Bot.">
        <title>Genome assembly and annotation for red clover (Trifolium pratense; Fabaceae).</title>
        <authorList>
            <person name="Istvanek J."/>
            <person name="Jaros M."/>
            <person name="Krenek A."/>
            <person name="Repkova J."/>
        </authorList>
    </citation>
    <scope>NUCLEOTIDE SEQUENCE [LARGE SCALE GENOMIC DNA]</scope>
    <source>
        <strain evidence="3">cv. Tatra</strain>
        <tissue evidence="2">Young leaves</tissue>
    </source>
</reference>
<proteinExistence type="predicted"/>
<feature type="compositionally biased region" description="Basic residues" evidence="1">
    <location>
        <begin position="94"/>
        <end position="106"/>
    </location>
</feature>
<feature type="region of interest" description="Disordered" evidence="1">
    <location>
        <begin position="56"/>
        <end position="146"/>
    </location>
</feature>
<evidence type="ECO:0000256" key="1">
    <source>
        <dbReference type="SAM" id="MobiDB-lite"/>
    </source>
</evidence>
<accession>A0A2K3LG52</accession>
<dbReference type="Proteomes" id="UP000236291">
    <property type="component" value="Unassembled WGS sequence"/>
</dbReference>
<gene>
    <name evidence="2" type="ORF">L195_g033475</name>
</gene>